<evidence type="ECO:0000259" key="6">
    <source>
        <dbReference type="PROSITE" id="PS50873"/>
    </source>
</evidence>
<dbReference type="Gene3D" id="1.10.520.10">
    <property type="match status" value="2"/>
</dbReference>
<feature type="chain" id="PRO_5021478966" description="Peroxidase" evidence="5">
    <location>
        <begin position="20"/>
        <end position="369"/>
    </location>
</feature>
<feature type="domain" description="Plant heme peroxidase family profile" evidence="6">
    <location>
        <begin position="49"/>
        <end position="297"/>
    </location>
</feature>
<dbReference type="GO" id="GO:0020037">
    <property type="term" value="F:heme binding"/>
    <property type="evidence" value="ECO:0007669"/>
    <property type="project" value="UniProtKB-UniRule"/>
</dbReference>
<dbReference type="Proteomes" id="UP000297910">
    <property type="component" value="Unassembled WGS sequence"/>
</dbReference>
<dbReference type="GO" id="GO:0034599">
    <property type="term" value="P:cellular response to oxidative stress"/>
    <property type="evidence" value="ECO:0007669"/>
    <property type="project" value="InterPro"/>
</dbReference>
<keyword evidence="5" id="KW-0732">Signal</keyword>
<organism evidence="7 8">
    <name type="scientific">Botrytis paeoniae</name>
    <dbReference type="NCBI Taxonomy" id="278948"/>
    <lineage>
        <taxon>Eukaryota</taxon>
        <taxon>Fungi</taxon>
        <taxon>Dikarya</taxon>
        <taxon>Ascomycota</taxon>
        <taxon>Pezizomycotina</taxon>
        <taxon>Leotiomycetes</taxon>
        <taxon>Helotiales</taxon>
        <taxon>Sclerotiniaceae</taxon>
        <taxon>Botrytis</taxon>
    </lineage>
</organism>
<dbReference type="GO" id="GO:0042744">
    <property type="term" value="P:hydrogen peroxide catabolic process"/>
    <property type="evidence" value="ECO:0007669"/>
    <property type="project" value="TreeGrafter"/>
</dbReference>
<dbReference type="PANTHER" id="PTHR31356:SF53">
    <property type="entry name" value="HEME PEROXIDASE"/>
    <property type="match status" value="1"/>
</dbReference>
<dbReference type="PANTHER" id="PTHR31356">
    <property type="entry name" value="THYLAKOID LUMENAL 29 KDA PROTEIN, CHLOROPLASTIC-RELATED"/>
    <property type="match status" value="1"/>
</dbReference>
<evidence type="ECO:0000256" key="5">
    <source>
        <dbReference type="RuleBase" id="RU363051"/>
    </source>
</evidence>
<proteinExistence type="inferred from homology"/>
<dbReference type="EMBL" id="PQXI01000074">
    <property type="protein sequence ID" value="TGO25717.1"/>
    <property type="molecule type" value="Genomic_DNA"/>
</dbReference>
<reference evidence="7 8" key="1">
    <citation type="submission" date="2017-12" db="EMBL/GenBank/DDBJ databases">
        <title>Comparative genomics of Botrytis spp.</title>
        <authorList>
            <person name="Valero-Jimenez C.A."/>
            <person name="Tapia P."/>
            <person name="Veloso J."/>
            <person name="Silva-Moreno E."/>
            <person name="Staats M."/>
            <person name="Valdes J.H."/>
            <person name="Van Kan J.A.L."/>
        </authorList>
    </citation>
    <scope>NUCLEOTIDE SEQUENCE [LARGE SCALE GENOMIC DNA]</scope>
    <source>
        <strain evidence="7 8">Bp0003</strain>
    </source>
</reference>
<evidence type="ECO:0000256" key="1">
    <source>
        <dbReference type="ARBA" id="ARBA00022559"/>
    </source>
</evidence>
<comment type="caution">
    <text evidence="7">The sequence shown here is derived from an EMBL/GenBank/DDBJ whole genome shotgun (WGS) entry which is preliminary data.</text>
</comment>
<name>A0A4Z1FVF1_9HELO</name>
<keyword evidence="2" id="KW-0408">Iron</keyword>
<dbReference type="EC" id="1.11.1.-" evidence="5"/>
<gene>
    <name evidence="7" type="ORF">BPAE_0074g00260</name>
</gene>
<keyword evidence="3 5" id="KW-0560">Oxidoreductase</keyword>
<accession>A0A4Z1FVF1</accession>
<dbReference type="PRINTS" id="PR00458">
    <property type="entry name" value="PEROXIDASE"/>
</dbReference>
<keyword evidence="2" id="KW-0479">Metal-binding</keyword>
<dbReference type="PROSITE" id="PS50873">
    <property type="entry name" value="PEROXIDASE_4"/>
    <property type="match status" value="1"/>
</dbReference>
<evidence type="ECO:0000313" key="7">
    <source>
        <dbReference type="EMBL" id="TGO25717.1"/>
    </source>
</evidence>
<keyword evidence="8" id="KW-1185">Reference proteome</keyword>
<keyword evidence="1 5" id="KW-0575">Peroxidase</keyword>
<keyword evidence="2" id="KW-0349">Heme</keyword>
<dbReference type="GO" id="GO:0000302">
    <property type="term" value="P:response to reactive oxygen species"/>
    <property type="evidence" value="ECO:0007669"/>
    <property type="project" value="TreeGrafter"/>
</dbReference>
<comment type="similarity">
    <text evidence="4">Belongs to the peroxidase family.</text>
</comment>
<dbReference type="InterPro" id="IPR044831">
    <property type="entry name" value="Ccp1-like"/>
</dbReference>
<evidence type="ECO:0000313" key="8">
    <source>
        <dbReference type="Proteomes" id="UP000297910"/>
    </source>
</evidence>
<dbReference type="GO" id="GO:0004601">
    <property type="term" value="F:peroxidase activity"/>
    <property type="evidence" value="ECO:0007669"/>
    <property type="project" value="UniProtKB-KW"/>
</dbReference>
<dbReference type="Gene3D" id="1.10.420.10">
    <property type="entry name" value="Peroxidase, domain 2"/>
    <property type="match status" value="1"/>
</dbReference>
<evidence type="ECO:0000256" key="3">
    <source>
        <dbReference type="ARBA" id="ARBA00023002"/>
    </source>
</evidence>
<dbReference type="InterPro" id="IPR002016">
    <property type="entry name" value="Haem_peroxidase"/>
</dbReference>
<dbReference type="AlphaFoldDB" id="A0A4Z1FVF1"/>
<protein>
    <recommendedName>
        <fullName evidence="5">Peroxidase</fullName>
        <ecNumber evidence="5">1.11.1.-</ecNumber>
    </recommendedName>
</protein>
<sequence>MKGASLISMVLLPVLSVNAVYTWPSEYDQLEEILYLQQGFIHFGLKDGVTPCDFSSLGGGRQSAAEWIRTAYRDMATHDIETGLGGLDGSIAFELGRAENPASSADLLAMSVVVASMACGGPIIPFRGGRVDAMKAGVSGVPEPDQDLATHTAIFAKQEFNTAEMITMVACGHALGGVHGVDFSLITGDGSAENFPKFDSTYDTFDNPIVTEYLGKNSTNPLVIGRNDTFNSDKRIFGYIRVRTTNRNADDVTVSLQYRDRKNNTSTTTIPTIRERYLLGQSYGFSSEIYTWCKFSTVLDATTGISSFDVILNTVGAADEIITHNGGGFPVSDAILYQPAQSCQPQVSVNGHDLQDIFLNYELVEFSNE</sequence>
<feature type="signal peptide" evidence="5">
    <location>
        <begin position="1"/>
        <end position="19"/>
    </location>
</feature>
<evidence type="ECO:0000256" key="2">
    <source>
        <dbReference type="ARBA" id="ARBA00022617"/>
    </source>
</evidence>
<dbReference type="Pfam" id="PF00141">
    <property type="entry name" value="peroxidase"/>
    <property type="match status" value="1"/>
</dbReference>
<evidence type="ECO:0000256" key="4">
    <source>
        <dbReference type="RuleBase" id="RU004241"/>
    </source>
</evidence>
<dbReference type="GO" id="GO:0046872">
    <property type="term" value="F:metal ion binding"/>
    <property type="evidence" value="ECO:0007669"/>
    <property type="project" value="UniProtKB-UniRule"/>
</dbReference>
<dbReference type="InterPro" id="IPR010255">
    <property type="entry name" value="Haem_peroxidase_sf"/>
</dbReference>
<dbReference type="SUPFAM" id="SSF48113">
    <property type="entry name" value="Heme-dependent peroxidases"/>
    <property type="match status" value="1"/>
</dbReference>